<feature type="compositionally biased region" description="Pro residues" evidence="1">
    <location>
        <begin position="297"/>
        <end position="307"/>
    </location>
</feature>
<feature type="region of interest" description="Disordered" evidence="1">
    <location>
        <begin position="429"/>
        <end position="619"/>
    </location>
</feature>
<dbReference type="EMBL" id="CAJNOU010001351">
    <property type="protein sequence ID" value="CAF1191066.1"/>
    <property type="molecule type" value="Genomic_DNA"/>
</dbReference>
<name>A0A814VPD6_9BILA</name>
<evidence type="ECO:0000313" key="2">
    <source>
        <dbReference type="EMBL" id="CAF1191066.1"/>
    </source>
</evidence>
<feature type="compositionally biased region" description="Low complexity" evidence="1">
    <location>
        <begin position="139"/>
        <end position="158"/>
    </location>
</feature>
<protein>
    <submittedName>
        <fullName evidence="2">Uncharacterized protein</fullName>
    </submittedName>
</protein>
<evidence type="ECO:0000313" key="3">
    <source>
        <dbReference type="Proteomes" id="UP000663889"/>
    </source>
</evidence>
<feature type="compositionally biased region" description="Basic and acidic residues" evidence="1">
    <location>
        <begin position="468"/>
        <end position="567"/>
    </location>
</feature>
<feature type="compositionally biased region" description="Acidic residues" evidence="1">
    <location>
        <begin position="272"/>
        <end position="286"/>
    </location>
</feature>
<sequence>MVVTDSKDTLKGTLVLSNSDKDVIEQSKDTLRNTLTKSVQTETKNSKTNVQLTNVRKLSEDTLAIDYECQGVTDQKTAKEALTNAVQKDDVQKIIVGSTKKGTSNTADSKPQKTKESDQPPAPIKAPASINQGKPADIPAPKATKTSTKTLKSSKPSTIDCDNDLKITSQDDAGITGTLVAHECHGTRFSRKSARVDNVAAKLNSVLKDKCSKAGVKDNLNLKIPKVSGDKAKAEFTFHLPCEKSKQKTVLDQLKASCKDKQFIDTVTAENQPDDDDSSSGSDEEPTERKVSKEQPAPAPAPQPAPKPRTSGKTLKSSKPSTIDCDNDLKITSQDDAGITGTLVAHSCHGTRFSRKSGRVDNVATKLNSVLKDKCSKAGVKDNLNLKIPKVSGDKAKAEFTFHLPCEKSKQKTVLDQLRASCKDKQFIDTVSAQNQPDDDDSSSGSEEGPPKIPTQEAGQPKKPKGPTGEKEPASPEHKDKPKTPKGPGGEKEPGSPEDKDKPKTPKGPGGEKEPGSPKDKDKPKTPKGPGGEKEPGSPEDKDKPKTPKGPGGEKEPGSPEDKDKPKIPKGPGGENEPGSPEDKDKPKTPKGPGGEKEPGSPKDKDKPKTPKGPGVYRF</sequence>
<dbReference type="Proteomes" id="UP000663889">
    <property type="component" value="Unassembled WGS sequence"/>
</dbReference>
<feature type="region of interest" description="Disordered" evidence="1">
    <location>
        <begin position="266"/>
        <end position="329"/>
    </location>
</feature>
<comment type="caution">
    <text evidence="2">The sequence shown here is derived from an EMBL/GenBank/DDBJ whole genome shotgun (WGS) entry which is preliminary data.</text>
</comment>
<dbReference type="AlphaFoldDB" id="A0A814VPD6"/>
<organism evidence="2 3">
    <name type="scientific">Rotaria sordida</name>
    <dbReference type="NCBI Taxonomy" id="392033"/>
    <lineage>
        <taxon>Eukaryota</taxon>
        <taxon>Metazoa</taxon>
        <taxon>Spiralia</taxon>
        <taxon>Gnathifera</taxon>
        <taxon>Rotifera</taxon>
        <taxon>Eurotatoria</taxon>
        <taxon>Bdelloidea</taxon>
        <taxon>Philodinida</taxon>
        <taxon>Philodinidae</taxon>
        <taxon>Rotaria</taxon>
    </lineage>
</organism>
<evidence type="ECO:0000256" key="1">
    <source>
        <dbReference type="SAM" id="MobiDB-lite"/>
    </source>
</evidence>
<proteinExistence type="predicted"/>
<feature type="compositionally biased region" description="Polar residues" evidence="1">
    <location>
        <begin position="100"/>
        <end position="109"/>
    </location>
</feature>
<reference evidence="2" key="1">
    <citation type="submission" date="2021-02" db="EMBL/GenBank/DDBJ databases">
        <authorList>
            <person name="Nowell W R."/>
        </authorList>
    </citation>
    <scope>NUCLEOTIDE SEQUENCE</scope>
</reference>
<gene>
    <name evidence="2" type="ORF">SEV965_LOCUS20596</name>
</gene>
<feature type="compositionally biased region" description="Polar residues" evidence="1">
    <location>
        <begin position="311"/>
        <end position="321"/>
    </location>
</feature>
<feature type="compositionally biased region" description="Basic and acidic residues" evidence="1">
    <location>
        <begin position="581"/>
        <end position="609"/>
    </location>
</feature>
<feature type="region of interest" description="Disordered" evidence="1">
    <location>
        <begin position="97"/>
        <end position="161"/>
    </location>
</feature>
<accession>A0A814VPD6</accession>